<keyword evidence="1" id="KW-1133">Transmembrane helix</keyword>
<dbReference type="EMBL" id="WJQR01000007">
    <property type="protein sequence ID" value="MRI82066.1"/>
    <property type="molecule type" value="Genomic_DNA"/>
</dbReference>
<comment type="caution">
    <text evidence="2">The sequence shown here is derived from an EMBL/GenBank/DDBJ whole genome shotgun (WGS) entry which is preliminary data.</text>
</comment>
<feature type="transmembrane region" description="Helical" evidence="1">
    <location>
        <begin position="134"/>
        <end position="153"/>
    </location>
</feature>
<dbReference type="RefSeq" id="WP_153862227.1">
    <property type="nucleotide sequence ID" value="NZ_WJQR01000007.1"/>
</dbReference>
<evidence type="ECO:0000313" key="3">
    <source>
        <dbReference type="Proteomes" id="UP000469870"/>
    </source>
</evidence>
<dbReference type="Proteomes" id="UP000469870">
    <property type="component" value="Unassembled WGS sequence"/>
</dbReference>
<protein>
    <submittedName>
        <fullName evidence="2">Uncharacterized protein</fullName>
    </submittedName>
</protein>
<accession>A0A844C037</accession>
<sequence>MDQQQLIKDWYIRYHSIFKSRYTLAQKNKFLKSLEADIKQFRDDIKLDHFKFYEKNAAEYRNLYVGNIKNAKVIFSTYYDTPSKHIEAYEFFNIEERKRKKTKLILLSSVLYLLIGLAITWFIAMPIFQNFETFTWQFISMVIGMIVYFFFFGQLAQGWPNRQNLVQNTSSILVLLLAISKLRKNKRVAYAFLDAGSLNEGGLDRLREETSAKIYHLDSIGSKQELHLLSSDNNLSHLISAQKVDNSYQLSLEDLRSLQLNETNMNQALAIIEKVSKEVSK</sequence>
<name>A0A844C037_9LACT</name>
<keyword evidence="1" id="KW-0812">Transmembrane</keyword>
<reference evidence="2 3" key="1">
    <citation type="submission" date="2019-11" db="EMBL/GenBank/DDBJ databases">
        <title>Characterisation of Fundicoccus ignavus gen. nov. sp. nov., a novel genus of the family Aerococcaceae isolated from bulk tank milk.</title>
        <authorList>
            <person name="Siebert A."/>
            <person name="Huptas C."/>
            <person name="Wenning M."/>
            <person name="Scherer S."/>
            <person name="Doll E.V."/>
        </authorList>
    </citation>
    <scope>NUCLEOTIDE SEQUENCE [LARGE SCALE GENOMIC DNA]</scope>
    <source>
        <strain evidence="2 3">DSM 109653</strain>
    </source>
</reference>
<dbReference type="AlphaFoldDB" id="A0A844C037"/>
<organism evidence="2 3">
    <name type="scientific">Fundicoccus ignavus</name>
    <dbReference type="NCBI Taxonomy" id="2664442"/>
    <lineage>
        <taxon>Bacteria</taxon>
        <taxon>Bacillati</taxon>
        <taxon>Bacillota</taxon>
        <taxon>Bacilli</taxon>
        <taxon>Lactobacillales</taxon>
        <taxon>Aerococcaceae</taxon>
        <taxon>Fundicoccus</taxon>
    </lineage>
</organism>
<feature type="transmembrane region" description="Helical" evidence="1">
    <location>
        <begin position="104"/>
        <end position="128"/>
    </location>
</feature>
<keyword evidence="1" id="KW-0472">Membrane</keyword>
<gene>
    <name evidence="2" type="ORF">GIY11_08620</name>
</gene>
<evidence type="ECO:0000256" key="1">
    <source>
        <dbReference type="SAM" id="Phobius"/>
    </source>
</evidence>
<evidence type="ECO:0000313" key="2">
    <source>
        <dbReference type="EMBL" id="MRI82066.1"/>
    </source>
</evidence>
<proteinExistence type="predicted"/>